<dbReference type="Proteomes" id="UP001058120">
    <property type="component" value="Chromosome"/>
</dbReference>
<comment type="catalytic activity">
    <reaction evidence="12">
        <text>glycyl-[protein] + reduced [flavodoxin] + S-adenosyl-L-methionine = glycin-2-yl radical-[protein] + semiquinone [flavodoxin] + 5'-deoxyadenosine + L-methionine + H(+)</text>
        <dbReference type="Rhea" id="RHEA:61976"/>
        <dbReference type="Rhea" id="RHEA-COMP:10622"/>
        <dbReference type="Rhea" id="RHEA-COMP:14480"/>
        <dbReference type="Rhea" id="RHEA-COMP:15993"/>
        <dbReference type="Rhea" id="RHEA-COMP:15994"/>
        <dbReference type="ChEBI" id="CHEBI:15378"/>
        <dbReference type="ChEBI" id="CHEBI:17319"/>
        <dbReference type="ChEBI" id="CHEBI:29947"/>
        <dbReference type="ChEBI" id="CHEBI:32722"/>
        <dbReference type="ChEBI" id="CHEBI:57618"/>
        <dbReference type="ChEBI" id="CHEBI:57844"/>
        <dbReference type="ChEBI" id="CHEBI:59789"/>
        <dbReference type="ChEBI" id="CHEBI:140311"/>
    </reaction>
</comment>
<sequence>MQTLDLSVEEHTLLKNTVVRLAGYQHESVVDGAGVRTTVFFQGCDFHCVGCHNGTTHDKNGGMLTSALDIYREIYGSKLAGGVTFSGGEPFLQEEALLALVKVCKAKGRNIVIYTGHEAEELLTVCSAEKARLRREILKYVDTVITGRFVQELKTAEKPFVGSSNQEIYELAVHNPWNE</sequence>
<dbReference type="SFLD" id="SFLDG01066">
    <property type="entry name" value="organic_radical-activating_enz"/>
    <property type="match status" value="1"/>
</dbReference>
<name>A0ABY5Y1I0_9BACT</name>
<evidence type="ECO:0000313" key="15">
    <source>
        <dbReference type="Proteomes" id="UP001058120"/>
    </source>
</evidence>
<organism evidence="14 15">
    <name type="scientific">Taurinivorans muris</name>
    <dbReference type="NCBI Taxonomy" id="2787751"/>
    <lineage>
        <taxon>Bacteria</taxon>
        <taxon>Pseudomonadati</taxon>
        <taxon>Thermodesulfobacteriota</taxon>
        <taxon>Desulfovibrionia</taxon>
        <taxon>Desulfovibrionales</taxon>
        <taxon>Desulfovibrionaceae</taxon>
        <taxon>Taurinivorans</taxon>
    </lineage>
</organism>
<dbReference type="InterPro" id="IPR007197">
    <property type="entry name" value="rSAM"/>
</dbReference>
<evidence type="ECO:0000256" key="6">
    <source>
        <dbReference type="ARBA" id="ARBA00022485"/>
    </source>
</evidence>
<comment type="function">
    <text evidence="2 13">Activation of anaerobic ribonucleoside-triphosphate reductase under anaerobic conditions by generation of an organic free radical, using S-adenosylmethionine and reduced flavodoxin as cosubstrates to produce 5'-deoxy-adenosine.</text>
</comment>
<dbReference type="InterPro" id="IPR034457">
    <property type="entry name" value="Organic_radical-activating"/>
</dbReference>
<evidence type="ECO:0000256" key="4">
    <source>
        <dbReference type="ARBA" id="ARBA00011245"/>
    </source>
</evidence>
<keyword evidence="15" id="KW-1185">Reference proteome</keyword>
<evidence type="ECO:0000256" key="1">
    <source>
        <dbReference type="ARBA" id="ARBA00001966"/>
    </source>
</evidence>
<protein>
    <recommendedName>
        <fullName evidence="5 13">Anaerobic ribonucleoside-triphosphate reductase-activating protein</fullName>
        <ecNumber evidence="13">1.97.1.-</ecNumber>
    </recommendedName>
</protein>
<evidence type="ECO:0000256" key="8">
    <source>
        <dbReference type="ARBA" id="ARBA00022723"/>
    </source>
</evidence>
<keyword evidence="8" id="KW-0479">Metal-binding</keyword>
<dbReference type="Pfam" id="PF13353">
    <property type="entry name" value="Fer4_12"/>
    <property type="match status" value="1"/>
</dbReference>
<dbReference type="InterPro" id="IPR013785">
    <property type="entry name" value="Aldolase_TIM"/>
</dbReference>
<dbReference type="SFLD" id="SFLDG01063">
    <property type="entry name" value="activating_enzymes__group_1"/>
    <property type="match status" value="1"/>
</dbReference>
<reference evidence="14" key="1">
    <citation type="submission" date="2020-12" db="EMBL/GenBank/DDBJ databases">
        <title>Taurinivorans muris gen. nov., sp. nov., fundamental and realized metabolic niche of a ubiquitous sulfidogenic bacterium in the murine intestine.</title>
        <authorList>
            <person name="Ye H."/>
            <person name="Hanson B.T."/>
            <person name="Loy A."/>
        </authorList>
    </citation>
    <scope>NUCLEOTIDE SEQUENCE</scope>
    <source>
        <strain evidence="14">LT0009</strain>
    </source>
</reference>
<keyword evidence="10" id="KW-0408">Iron</keyword>
<comment type="cofactor">
    <cofactor evidence="1">
        <name>[4Fe-4S] cluster</name>
        <dbReference type="ChEBI" id="CHEBI:49883"/>
    </cofactor>
</comment>
<evidence type="ECO:0000256" key="7">
    <source>
        <dbReference type="ARBA" id="ARBA00022691"/>
    </source>
</evidence>
<gene>
    <name evidence="14" type="ORF">JBF11_00910</name>
</gene>
<evidence type="ECO:0000313" key="14">
    <source>
        <dbReference type="EMBL" id="UWX05920.1"/>
    </source>
</evidence>
<evidence type="ECO:0000256" key="13">
    <source>
        <dbReference type="PIRNR" id="PIRNR000368"/>
    </source>
</evidence>
<evidence type="ECO:0000256" key="9">
    <source>
        <dbReference type="ARBA" id="ARBA00023002"/>
    </source>
</evidence>
<dbReference type="RefSeq" id="WP_334315514.1">
    <property type="nucleotide sequence ID" value="NZ_CP065938.1"/>
</dbReference>
<keyword evidence="9 13" id="KW-0560">Oxidoreductase</keyword>
<keyword evidence="11" id="KW-0411">Iron-sulfur</keyword>
<evidence type="ECO:0000256" key="3">
    <source>
        <dbReference type="ARBA" id="ARBA00009777"/>
    </source>
</evidence>
<dbReference type="CDD" id="cd01335">
    <property type="entry name" value="Radical_SAM"/>
    <property type="match status" value="1"/>
</dbReference>
<evidence type="ECO:0000256" key="2">
    <source>
        <dbReference type="ARBA" id="ARBA00003852"/>
    </source>
</evidence>
<dbReference type="PANTHER" id="PTHR30352:SF2">
    <property type="entry name" value="ANAEROBIC RIBONUCLEOSIDE-TRIPHOSPHATE REDUCTASE-ACTIVATING PROTEIN"/>
    <property type="match status" value="1"/>
</dbReference>
<accession>A0ABY5Y1I0</accession>
<dbReference type="SFLD" id="SFLDS00029">
    <property type="entry name" value="Radical_SAM"/>
    <property type="match status" value="1"/>
</dbReference>
<evidence type="ECO:0000256" key="11">
    <source>
        <dbReference type="ARBA" id="ARBA00023014"/>
    </source>
</evidence>
<dbReference type="SUPFAM" id="SSF102114">
    <property type="entry name" value="Radical SAM enzymes"/>
    <property type="match status" value="1"/>
</dbReference>
<dbReference type="InterPro" id="IPR058240">
    <property type="entry name" value="rSAM_sf"/>
</dbReference>
<keyword evidence="7" id="KW-0949">S-adenosyl-L-methionine</keyword>
<evidence type="ECO:0000256" key="5">
    <source>
        <dbReference type="ARBA" id="ARBA00014281"/>
    </source>
</evidence>
<evidence type="ECO:0000256" key="12">
    <source>
        <dbReference type="ARBA" id="ARBA00047365"/>
    </source>
</evidence>
<dbReference type="PANTHER" id="PTHR30352">
    <property type="entry name" value="PYRUVATE FORMATE-LYASE-ACTIVATING ENZYME"/>
    <property type="match status" value="1"/>
</dbReference>
<dbReference type="EMBL" id="CP065938">
    <property type="protein sequence ID" value="UWX05920.1"/>
    <property type="molecule type" value="Genomic_DNA"/>
</dbReference>
<dbReference type="EC" id="1.97.1.-" evidence="13"/>
<dbReference type="Gene3D" id="3.20.20.70">
    <property type="entry name" value="Aldolase class I"/>
    <property type="match status" value="1"/>
</dbReference>
<comment type="similarity">
    <text evidence="3 13">Belongs to the organic radical-activating enzymes family.</text>
</comment>
<dbReference type="InterPro" id="IPR001989">
    <property type="entry name" value="Radical_activat_CS"/>
</dbReference>
<comment type="subunit">
    <text evidence="4">Monomer.</text>
</comment>
<dbReference type="PIRSF" id="PIRSF000368">
    <property type="entry name" value="NrdG"/>
    <property type="match status" value="1"/>
</dbReference>
<keyword evidence="6" id="KW-0004">4Fe-4S</keyword>
<proteinExistence type="inferred from homology"/>
<dbReference type="InterPro" id="IPR012837">
    <property type="entry name" value="NrdG"/>
</dbReference>
<dbReference type="SFLD" id="SFLDF00299">
    <property type="entry name" value="anaerobic_ribonucleoside-triph"/>
    <property type="match status" value="1"/>
</dbReference>
<evidence type="ECO:0000256" key="10">
    <source>
        <dbReference type="ARBA" id="ARBA00023004"/>
    </source>
</evidence>
<dbReference type="PROSITE" id="PS01087">
    <property type="entry name" value="RADICAL_ACTIVATING"/>
    <property type="match status" value="1"/>
</dbReference>